<keyword evidence="2" id="KW-1185">Reference proteome</keyword>
<evidence type="ECO:0000313" key="2">
    <source>
        <dbReference type="Proteomes" id="UP000700732"/>
    </source>
</evidence>
<evidence type="ECO:0008006" key="3">
    <source>
        <dbReference type="Google" id="ProtNLM"/>
    </source>
</evidence>
<name>A0ABR6WAJ4_9BACT</name>
<dbReference type="Proteomes" id="UP000700732">
    <property type="component" value="Unassembled WGS sequence"/>
</dbReference>
<gene>
    <name evidence="1" type="ORF">FH603_4057</name>
</gene>
<dbReference type="EMBL" id="VFIA01000028">
    <property type="protein sequence ID" value="MBC3793538.1"/>
    <property type="molecule type" value="Genomic_DNA"/>
</dbReference>
<comment type="caution">
    <text evidence="1">The sequence shown here is derived from an EMBL/GenBank/DDBJ whole genome shotgun (WGS) entry which is preliminary data.</text>
</comment>
<reference evidence="1 2" key="1">
    <citation type="submission" date="2019-06" db="EMBL/GenBank/DDBJ databases">
        <title>Spirosoma utsteinense sp. nov. isolated from Antarctic ice-free soils.</title>
        <authorList>
            <person name="Tahon G."/>
        </authorList>
    </citation>
    <scope>NUCLEOTIDE SEQUENCE [LARGE SCALE GENOMIC DNA]</scope>
    <source>
        <strain evidence="1 2">LMG 31447</strain>
    </source>
</reference>
<sequence>MQPQHLTLVRDFCVYHNVEITFVETLVSQDLIVTTTIEDSLYVETGQLPQLEKLVRLHQELDIHPDDLDVVSDLLDKLENLKSEVVSLQNRLRFYEG</sequence>
<dbReference type="RefSeq" id="WP_186739404.1">
    <property type="nucleotide sequence ID" value="NZ_VFIA01000028.1"/>
</dbReference>
<evidence type="ECO:0000313" key="1">
    <source>
        <dbReference type="EMBL" id="MBC3793538.1"/>
    </source>
</evidence>
<organism evidence="1 2">
    <name type="scientific">Spirosoma utsteinense</name>
    <dbReference type="NCBI Taxonomy" id="2585773"/>
    <lineage>
        <taxon>Bacteria</taxon>
        <taxon>Pseudomonadati</taxon>
        <taxon>Bacteroidota</taxon>
        <taxon>Cytophagia</taxon>
        <taxon>Cytophagales</taxon>
        <taxon>Cytophagaceae</taxon>
        <taxon>Spirosoma</taxon>
    </lineage>
</organism>
<proteinExistence type="predicted"/>
<dbReference type="Gene3D" id="1.10.1660.10">
    <property type="match status" value="1"/>
</dbReference>
<dbReference type="Pfam" id="PF13591">
    <property type="entry name" value="MerR_2"/>
    <property type="match status" value="1"/>
</dbReference>
<accession>A0ABR6WAJ4</accession>
<protein>
    <recommendedName>
        <fullName evidence="3">MerR family transcriptional regulator</fullName>
    </recommendedName>
</protein>